<dbReference type="PANTHER" id="PTHR42852">
    <property type="entry name" value="THIOL:DISULFIDE INTERCHANGE PROTEIN DSBE"/>
    <property type="match status" value="1"/>
</dbReference>
<protein>
    <submittedName>
        <fullName evidence="6">TlpA family protein disulfide reductase</fullName>
    </submittedName>
</protein>
<evidence type="ECO:0000256" key="1">
    <source>
        <dbReference type="ARBA" id="ARBA00004196"/>
    </source>
</evidence>
<dbReference type="InterPro" id="IPR000866">
    <property type="entry name" value="AhpC/TSA"/>
</dbReference>
<dbReference type="RefSeq" id="WP_112782827.1">
    <property type="nucleotide sequence ID" value="NZ_CP030041.1"/>
</dbReference>
<keyword evidence="7" id="KW-1185">Reference proteome</keyword>
<evidence type="ECO:0000313" key="7">
    <source>
        <dbReference type="Proteomes" id="UP000248688"/>
    </source>
</evidence>
<dbReference type="EMBL" id="CP030041">
    <property type="protein sequence ID" value="AWW29412.1"/>
    <property type="molecule type" value="Genomic_DNA"/>
</dbReference>
<dbReference type="Gene3D" id="3.40.30.10">
    <property type="entry name" value="Glutaredoxin"/>
    <property type="match status" value="1"/>
</dbReference>
<accession>A0A2Z4IEB9</accession>
<dbReference type="SUPFAM" id="SSF52833">
    <property type="entry name" value="Thioredoxin-like"/>
    <property type="match status" value="1"/>
</dbReference>
<dbReference type="OrthoDB" id="6399635at2"/>
<dbReference type="KEGG" id="est:DN752_04220"/>
<evidence type="ECO:0000256" key="3">
    <source>
        <dbReference type="ARBA" id="ARBA00023157"/>
    </source>
</evidence>
<keyword evidence="3" id="KW-1015">Disulfide bond</keyword>
<dbReference type="Pfam" id="PF00578">
    <property type="entry name" value="AhpC-TSA"/>
    <property type="match status" value="1"/>
</dbReference>
<dbReference type="GO" id="GO:0016491">
    <property type="term" value="F:oxidoreductase activity"/>
    <property type="evidence" value="ECO:0007669"/>
    <property type="project" value="InterPro"/>
</dbReference>
<dbReference type="PROSITE" id="PS51257">
    <property type="entry name" value="PROKAR_LIPOPROTEIN"/>
    <property type="match status" value="1"/>
</dbReference>
<feature type="domain" description="Thioredoxin" evidence="5">
    <location>
        <begin position="318"/>
        <end position="494"/>
    </location>
</feature>
<dbReference type="GO" id="GO:0017004">
    <property type="term" value="P:cytochrome complex assembly"/>
    <property type="evidence" value="ECO:0007669"/>
    <property type="project" value="UniProtKB-KW"/>
</dbReference>
<comment type="subcellular location">
    <subcellularLocation>
        <location evidence="1">Cell envelope</location>
    </subcellularLocation>
</comment>
<keyword evidence="4" id="KW-0676">Redox-active center</keyword>
<gene>
    <name evidence="6" type="ORF">DN752_04220</name>
</gene>
<proteinExistence type="predicted"/>
<evidence type="ECO:0000256" key="4">
    <source>
        <dbReference type="ARBA" id="ARBA00023284"/>
    </source>
</evidence>
<organism evidence="6 7">
    <name type="scientific">Echinicola strongylocentroti</name>
    <dbReference type="NCBI Taxonomy" id="1795355"/>
    <lineage>
        <taxon>Bacteria</taxon>
        <taxon>Pseudomonadati</taxon>
        <taxon>Bacteroidota</taxon>
        <taxon>Cytophagia</taxon>
        <taxon>Cytophagales</taxon>
        <taxon>Cyclobacteriaceae</taxon>
        <taxon>Echinicola</taxon>
    </lineage>
</organism>
<evidence type="ECO:0000256" key="2">
    <source>
        <dbReference type="ARBA" id="ARBA00022748"/>
    </source>
</evidence>
<dbReference type="GO" id="GO:0030313">
    <property type="term" value="C:cell envelope"/>
    <property type="evidence" value="ECO:0007669"/>
    <property type="project" value="UniProtKB-SubCell"/>
</dbReference>
<dbReference type="GO" id="GO:0016209">
    <property type="term" value="F:antioxidant activity"/>
    <property type="evidence" value="ECO:0007669"/>
    <property type="project" value="InterPro"/>
</dbReference>
<dbReference type="PROSITE" id="PS51352">
    <property type="entry name" value="THIOREDOXIN_2"/>
    <property type="match status" value="1"/>
</dbReference>
<name>A0A2Z4IEB9_9BACT</name>
<sequence>MKQFLTFVSLMLLGCCCQKENDEKMTIEGMISGNVPGKIEYTVPLNGISYFGFENSVQPDSLGHFKISLSLDKASFIELSNGHEPYGTIVAEPGMLYRVQIKQKKGDVQFTVKSKNSKGQELYNQNPNRSMLSGHFELEARKYSEDSVPAEIMQGLGKSRLRNVAKYDSLLDAGIISKRFHELVIADQIYFYAGARTSIALMNYLLSERNKIILTEEEYSRLWGDTFKEFSVGDPNLMRSPWFFYYVKSYLWYKDFVEGKVNPEDLSETKKQRLIHTRHIDLAKKYLTGKQLEYYCAAYIYMEAISKNYEKELVTLFEQFEKENPSSEYIPYIESEIIPIIAFHRKQDEVLNENIHFLEDVNSINSLKEAVKSINSQKIYVDIWATWCGPCKQEFKHNDRLYDLLSNEKTTMLYISVDKDDKVEKWREMIKYYQLEGYHLIANKDLYKDLRRLRGKDTFGIPWHILTDGNGNVIEKYAGGSTEIETLEKQLQDN</sequence>
<reference evidence="6 7" key="1">
    <citation type="submission" date="2018-06" db="EMBL/GenBank/DDBJ databases">
        <title>Echinicola strongylocentroti sp. nov., isolated from a sea urchin Strongylocentrotus intermedius.</title>
        <authorList>
            <person name="Bae S.S."/>
        </authorList>
    </citation>
    <scope>NUCLEOTIDE SEQUENCE [LARGE SCALE GENOMIC DNA]</scope>
    <source>
        <strain evidence="6 7">MEBiC08714</strain>
    </source>
</reference>
<dbReference type="Proteomes" id="UP000248688">
    <property type="component" value="Chromosome"/>
</dbReference>
<dbReference type="AlphaFoldDB" id="A0A2Z4IEB9"/>
<evidence type="ECO:0000313" key="6">
    <source>
        <dbReference type="EMBL" id="AWW29412.1"/>
    </source>
</evidence>
<dbReference type="InterPro" id="IPR036249">
    <property type="entry name" value="Thioredoxin-like_sf"/>
</dbReference>
<dbReference type="PANTHER" id="PTHR42852:SF6">
    <property type="entry name" value="THIOL:DISULFIDE INTERCHANGE PROTEIN DSBE"/>
    <property type="match status" value="1"/>
</dbReference>
<dbReference type="InterPro" id="IPR013766">
    <property type="entry name" value="Thioredoxin_domain"/>
</dbReference>
<dbReference type="InterPro" id="IPR050553">
    <property type="entry name" value="Thioredoxin_ResA/DsbE_sf"/>
</dbReference>
<evidence type="ECO:0000259" key="5">
    <source>
        <dbReference type="PROSITE" id="PS51352"/>
    </source>
</evidence>
<dbReference type="CDD" id="cd02966">
    <property type="entry name" value="TlpA_like_family"/>
    <property type="match status" value="1"/>
</dbReference>
<keyword evidence="2" id="KW-0201">Cytochrome c-type biogenesis</keyword>